<dbReference type="OrthoDB" id="4421971at2"/>
<name>A0A1G9Q5U0_9CORY</name>
<evidence type="ECO:0000256" key="3">
    <source>
        <dbReference type="ARBA" id="ARBA00022692"/>
    </source>
</evidence>
<feature type="transmembrane region" description="Helical" evidence="6">
    <location>
        <begin position="200"/>
        <end position="219"/>
    </location>
</feature>
<dbReference type="InterPro" id="IPR018076">
    <property type="entry name" value="T2SS_GspF_dom"/>
</dbReference>
<accession>A0A1G9Q5U0</accession>
<keyword evidence="9" id="KW-1185">Reference proteome</keyword>
<organism evidence="8 9">
    <name type="scientific">Corynebacterium mycetoides</name>
    <dbReference type="NCBI Taxonomy" id="38302"/>
    <lineage>
        <taxon>Bacteria</taxon>
        <taxon>Bacillati</taxon>
        <taxon>Actinomycetota</taxon>
        <taxon>Actinomycetes</taxon>
        <taxon>Mycobacteriales</taxon>
        <taxon>Corynebacteriaceae</taxon>
        <taxon>Corynebacterium</taxon>
    </lineage>
</organism>
<proteinExistence type="predicted"/>
<keyword evidence="5 6" id="KW-0472">Membrane</keyword>
<dbReference type="EMBL" id="LT629700">
    <property type="protein sequence ID" value="SDM06378.1"/>
    <property type="molecule type" value="Genomic_DNA"/>
</dbReference>
<comment type="subcellular location">
    <subcellularLocation>
        <location evidence="1">Cell membrane</location>
        <topology evidence="1">Multi-pass membrane protein</topology>
    </subcellularLocation>
</comment>
<feature type="transmembrane region" description="Helical" evidence="6">
    <location>
        <begin position="231"/>
        <end position="253"/>
    </location>
</feature>
<dbReference type="PANTHER" id="PTHR35007:SF4">
    <property type="entry name" value="CONSERVED TRANSMEMBRANE PROTEIN-RELATED"/>
    <property type="match status" value="1"/>
</dbReference>
<evidence type="ECO:0000256" key="5">
    <source>
        <dbReference type="ARBA" id="ARBA00023136"/>
    </source>
</evidence>
<feature type="transmembrane region" description="Helical" evidence="6">
    <location>
        <begin position="55"/>
        <end position="75"/>
    </location>
</feature>
<dbReference type="AlphaFoldDB" id="A0A1G9Q5U0"/>
<dbReference type="STRING" id="38302.SAMN04488535_1771"/>
<evidence type="ECO:0000256" key="1">
    <source>
        <dbReference type="ARBA" id="ARBA00004651"/>
    </source>
</evidence>
<gene>
    <name evidence="8" type="ORF">SAMN04488535_1771</name>
</gene>
<protein>
    <submittedName>
        <fullName evidence="8">Type II secretion system protein F (GspF)</fullName>
    </submittedName>
</protein>
<dbReference type="Proteomes" id="UP000199350">
    <property type="component" value="Chromosome I"/>
</dbReference>
<keyword evidence="3 6" id="KW-0812">Transmembrane</keyword>
<keyword evidence="2" id="KW-1003">Cell membrane</keyword>
<feature type="domain" description="Type II secretion system protein GspF" evidence="7">
    <location>
        <begin position="91"/>
        <end position="213"/>
    </location>
</feature>
<evidence type="ECO:0000256" key="4">
    <source>
        <dbReference type="ARBA" id="ARBA00022989"/>
    </source>
</evidence>
<keyword evidence="4 6" id="KW-1133">Transmembrane helix</keyword>
<sequence length="258" mass="26055">MNAVSSALIAAALATPPPRPAHRLGGATHRTRLHPAVIPAAVFVVSLAVIVSDRLALVVSLGIAGMTLARAAAAYRDKRQARRNRAIVAGFLGHVVTHLEAGSTPSDSCRRAEDHLPDSCPAPLARDLRQLGVSAAHGAAPHDTAGELGEVADVAALWALAVNRGLPLAALLAQARDRIDAQQRHRAATEAALAGPKTTAVVLSLLPLAGVAMGSAMGANPLGLLLGPGAGGWLLVAGTALVCAGFLACQHIIGQAAA</sequence>
<evidence type="ECO:0000256" key="2">
    <source>
        <dbReference type="ARBA" id="ARBA00022475"/>
    </source>
</evidence>
<evidence type="ECO:0000313" key="9">
    <source>
        <dbReference type="Proteomes" id="UP000199350"/>
    </source>
</evidence>
<dbReference type="GO" id="GO:0005886">
    <property type="term" value="C:plasma membrane"/>
    <property type="evidence" value="ECO:0007669"/>
    <property type="project" value="UniProtKB-SubCell"/>
</dbReference>
<dbReference type="PANTHER" id="PTHR35007">
    <property type="entry name" value="INTEGRAL MEMBRANE PROTEIN-RELATED"/>
    <property type="match status" value="1"/>
</dbReference>
<evidence type="ECO:0000256" key="6">
    <source>
        <dbReference type="SAM" id="Phobius"/>
    </source>
</evidence>
<reference evidence="9" key="1">
    <citation type="submission" date="2016-10" db="EMBL/GenBank/DDBJ databases">
        <authorList>
            <person name="Varghese N."/>
            <person name="Submissions S."/>
        </authorList>
    </citation>
    <scope>NUCLEOTIDE SEQUENCE [LARGE SCALE GENOMIC DNA]</scope>
    <source>
        <strain evidence="9">DSM 20632</strain>
    </source>
</reference>
<evidence type="ECO:0000259" key="7">
    <source>
        <dbReference type="Pfam" id="PF00482"/>
    </source>
</evidence>
<dbReference type="Pfam" id="PF00482">
    <property type="entry name" value="T2SSF"/>
    <property type="match status" value="1"/>
</dbReference>
<dbReference type="RefSeq" id="WP_092151342.1">
    <property type="nucleotide sequence ID" value="NZ_LT629700.1"/>
</dbReference>
<evidence type="ECO:0000313" key="8">
    <source>
        <dbReference type="EMBL" id="SDM06378.1"/>
    </source>
</evidence>